<reference evidence="1" key="1">
    <citation type="submission" date="2020-08" db="EMBL/GenBank/DDBJ databases">
        <title>Multicomponent nature underlies the extraordinary mechanical properties of spider dragline silk.</title>
        <authorList>
            <person name="Kono N."/>
            <person name="Nakamura H."/>
            <person name="Mori M."/>
            <person name="Yoshida Y."/>
            <person name="Ohtoshi R."/>
            <person name="Malay A.D."/>
            <person name="Moran D.A.P."/>
            <person name="Tomita M."/>
            <person name="Numata K."/>
            <person name="Arakawa K."/>
        </authorList>
    </citation>
    <scope>NUCLEOTIDE SEQUENCE</scope>
</reference>
<dbReference type="OrthoDB" id="6422073at2759"/>
<dbReference type="EMBL" id="BMAW01095209">
    <property type="protein sequence ID" value="GFS69196.1"/>
    <property type="molecule type" value="Genomic_DNA"/>
</dbReference>
<sequence>MKEIVRRLYDTRDEGRAMLVACKGEQQTKFFKYLGLPSIDMNSRLVKNCPKYDEMPLYDFPQVNCHMNLQVHRGNDELRCSRMIAYTYARYLEKLREDKKTVPYLM</sequence>
<name>A0A8X6MN77_NEPPI</name>
<dbReference type="Proteomes" id="UP000887013">
    <property type="component" value="Unassembled WGS sequence"/>
</dbReference>
<dbReference type="AlphaFoldDB" id="A0A8X6MN77"/>
<organism evidence="1 2">
    <name type="scientific">Nephila pilipes</name>
    <name type="common">Giant wood spider</name>
    <name type="synonym">Nephila maculata</name>
    <dbReference type="NCBI Taxonomy" id="299642"/>
    <lineage>
        <taxon>Eukaryota</taxon>
        <taxon>Metazoa</taxon>
        <taxon>Ecdysozoa</taxon>
        <taxon>Arthropoda</taxon>
        <taxon>Chelicerata</taxon>
        <taxon>Arachnida</taxon>
        <taxon>Araneae</taxon>
        <taxon>Araneomorphae</taxon>
        <taxon>Entelegynae</taxon>
        <taxon>Araneoidea</taxon>
        <taxon>Nephilidae</taxon>
        <taxon>Nephila</taxon>
    </lineage>
</organism>
<keyword evidence="2" id="KW-1185">Reference proteome</keyword>
<protein>
    <submittedName>
        <fullName evidence="1">Uncharacterized protein</fullName>
    </submittedName>
</protein>
<comment type="caution">
    <text evidence="1">The sequence shown here is derived from an EMBL/GenBank/DDBJ whole genome shotgun (WGS) entry which is preliminary data.</text>
</comment>
<evidence type="ECO:0000313" key="2">
    <source>
        <dbReference type="Proteomes" id="UP000887013"/>
    </source>
</evidence>
<proteinExistence type="predicted"/>
<accession>A0A8X6MN77</accession>
<evidence type="ECO:0000313" key="1">
    <source>
        <dbReference type="EMBL" id="GFS69196.1"/>
    </source>
</evidence>
<gene>
    <name evidence="1" type="ORF">NPIL_60501</name>
</gene>